<evidence type="ECO:0000313" key="1">
    <source>
        <dbReference type="EMBL" id="KAK7693265.1"/>
    </source>
</evidence>
<name>A0AAW0GV41_9APHY</name>
<gene>
    <name evidence="1" type="ORF">QCA50_002832</name>
</gene>
<protein>
    <submittedName>
        <fullName evidence="1">Uncharacterized protein</fullName>
    </submittedName>
</protein>
<evidence type="ECO:0000313" key="2">
    <source>
        <dbReference type="Proteomes" id="UP001385951"/>
    </source>
</evidence>
<accession>A0AAW0GV41</accession>
<organism evidence="1 2">
    <name type="scientific">Cerrena zonata</name>
    <dbReference type="NCBI Taxonomy" id="2478898"/>
    <lineage>
        <taxon>Eukaryota</taxon>
        <taxon>Fungi</taxon>
        <taxon>Dikarya</taxon>
        <taxon>Basidiomycota</taxon>
        <taxon>Agaricomycotina</taxon>
        <taxon>Agaricomycetes</taxon>
        <taxon>Polyporales</taxon>
        <taxon>Cerrenaceae</taxon>
        <taxon>Cerrena</taxon>
    </lineage>
</organism>
<proteinExistence type="predicted"/>
<reference evidence="1 2" key="1">
    <citation type="submission" date="2022-09" db="EMBL/GenBank/DDBJ databases">
        <authorList>
            <person name="Palmer J.M."/>
        </authorList>
    </citation>
    <scope>NUCLEOTIDE SEQUENCE [LARGE SCALE GENOMIC DNA]</scope>
    <source>
        <strain evidence="1 2">DSM 7382</strain>
    </source>
</reference>
<dbReference type="AlphaFoldDB" id="A0AAW0GV41"/>
<dbReference type="Proteomes" id="UP001385951">
    <property type="component" value="Unassembled WGS sequence"/>
</dbReference>
<comment type="caution">
    <text evidence="1">The sequence shown here is derived from an EMBL/GenBank/DDBJ whole genome shotgun (WGS) entry which is preliminary data.</text>
</comment>
<keyword evidence="2" id="KW-1185">Reference proteome</keyword>
<sequence length="107" mass="11864">MNKWRPLGYTTTATGATFKLSQLADSLGTIRSVSKPPDDVRQGLTRNIHHIPYWKAWSLDSLKRSRDGSGDVETSITMVLGAWLGYSSVPQPLSDIPLEKKRSLGHL</sequence>
<dbReference type="EMBL" id="JASBNA010000003">
    <property type="protein sequence ID" value="KAK7693265.1"/>
    <property type="molecule type" value="Genomic_DNA"/>
</dbReference>